<keyword evidence="3" id="KW-1185">Reference proteome</keyword>
<reference evidence="2" key="2">
    <citation type="submission" date="2025-08" db="UniProtKB">
        <authorList>
            <consortium name="Ensembl"/>
        </authorList>
    </citation>
    <scope>IDENTIFICATION</scope>
</reference>
<dbReference type="AlphaFoldDB" id="A0AAZ3QB93"/>
<protein>
    <recommendedName>
        <fullName evidence="1">MCM10 OB-fold domain-containing protein</fullName>
    </recommendedName>
</protein>
<dbReference type="PANTHER" id="PTHR13454:SF11">
    <property type="entry name" value="PROTEIN MCM10 HOMOLOG"/>
    <property type="match status" value="1"/>
</dbReference>
<dbReference type="Gene3D" id="2.40.50.140">
    <property type="entry name" value="Nucleic acid-binding proteins"/>
    <property type="match status" value="1"/>
</dbReference>
<dbReference type="GO" id="GO:0003688">
    <property type="term" value="F:DNA replication origin binding"/>
    <property type="evidence" value="ECO:0007669"/>
    <property type="project" value="TreeGrafter"/>
</dbReference>
<evidence type="ECO:0000313" key="2">
    <source>
        <dbReference type="Ensembl" id="ENSOTSP00005125778.1"/>
    </source>
</evidence>
<organism evidence="2 3">
    <name type="scientific">Oncorhynchus tshawytscha</name>
    <name type="common">Chinook salmon</name>
    <name type="synonym">Salmo tshawytscha</name>
    <dbReference type="NCBI Taxonomy" id="74940"/>
    <lineage>
        <taxon>Eukaryota</taxon>
        <taxon>Metazoa</taxon>
        <taxon>Chordata</taxon>
        <taxon>Craniata</taxon>
        <taxon>Vertebrata</taxon>
        <taxon>Euteleostomi</taxon>
        <taxon>Actinopterygii</taxon>
        <taxon>Neopterygii</taxon>
        <taxon>Teleostei</taxon>
        <taxon>Protacanthopterygii</taxon>
        <taxon>Salmoniformes</taxon>
        <taxon>Salmonidae</taxon>
        <taxon>Salmoninae</taxon>
        <taxon>Oncorhynchus</taxon>
    </lineage>
</organism>
<evidence type="ECO:0000259" key="1">
    <source>
        <dbReference type="Pfam" id="PF22379"/>
    </source>
</evidence>
<dbReference type="Ensembl" id="ENSOTST00005132661.1">
    <property type="protein sequence ID" value="ENSOTSP00005125778.1"/>
    <property type="gene ID" value="ENSOTSG00005079363.1"/>
</dbReference>
<dbReference type="Proteomes" id="UP000694402">
    <property type="component" value="Unassembled WGS sequence"/>
</dbReference>
<dbReference type="GO" id="GO:0006270">
    <property type="term" value="P:DNA replication initiation"/>
    <property type="evidence" value="ECO:0007669"/>
    <property type="project" value="InterPro"/>
</dbReference>
<accession>A0AAZ3QB93</accession>
<sequence>MDRKMADRKLIWLSQLPERLAREKLEESTPQSNSSGKTFSIWKLSDLHELEVYVRLFLFGTCEDCCHVLSLSAVGLLSCALSLQTVMCSLSAVGGCRTVYECQYCQYHVKAQYKKMSAQQAELQSSFSGKVKGKGNSLKERLMQYHNTFFYSGR</sequence>
<reference evidence="3" key="1">
    <citation type="journal article" date="2018" name="PLoS ONE">
        <title>Chinook salmon (Oncorhynchus tshawytscha) genome and transcriptome.</title>
        <authorList>
            <person name="Christensen K.A."/>
            <person name="Leong J.S."/>
            <person name="Sakhrani D."/>
            <person name="Biagi C.A."/>
            <person name="Minkley D.R."/>
            <person name="Withler R.E."/>
            <person name="Rondeau E.B."/>
            <person name="Koop B.F."/>
            <person name="Devlin R.H."/>
        </authorList>
    </citation>
    <scope>NUCLEOTIDE SEQUENCE [LARGE SCALE GENOMIC DNA]</scope>
</reference>
<reference evidence="2" key="3">
    <citation type="submission" date="2025-09" db="UniProtKB">
        <authorList>
            <consortium name="Ensembl"/>
        </authorList>
    </citation>
    <scope>IDENTIFICATION</scope>
</reference>
<feature type="domain" description="MCM10 OB-fold" evidence="1">
    <location>
        <begin position="1"/>
        <end position="81"/>
    </location>
</feature>
<dbReference type="GeneTree" id="ENSGT01120000277665"/>
<dbReference type="GO" id="GO:0003697">
    <property type="term" value="F:single-stranded DNA binding"/>
    <property type="evidence" value="ECO:0007669"/>
    <property type="project" value="InterPro"/>
</dbReference>
<name>A0AAZ3QB93_ONCTS</name>
<proteinExistence type="predicted"/>
<dbReference type="InterPro" id="IPR012340">
    <property type="entry name" value="NA-bd_OB-fold"/>
</dbReference>
<dbReference type="PANTHER" id="PTHR13454">
    <property type="entry name" value="PROTEIN MCM10 HOMOLOG"/>
    <property type="match status" value="1"/>
</dbReference>
<dbReference type="Pfam" id="PF22379">
    <property type="entry name" value="OB_MCM10"/>
    <property type="match status" value="1"/>
</dbReference>
<dbReference type="InterPro" id="IPR055065">
    <property type="entry name" value="OB_MCM10"/>
</dbReference>
<dbReference type="InterPro" id="IPR040184">
    <property type="entry name" value="Mcm10"/>
</dbReference>
<evidence type="ECO:0000313" key="3">
    <source>
        <dbReference type="Proteomes" id="UP000694402"/>
    </source>
</evidence>
<dbReference type="GO" id="GO:0043596">
    <property type="term" value="C:nuclear replication fork"/>
    <property type="evidence" value="ECO:0007669"/>
    <property type="project" value="TreeGrafter"/>
</dbReference>